<evidence type="ECO:0000313" key="4">
    <source>
        <dbReference type="Proteomes" id="UP000239001"/>
    </source>
</evidence>
<evidence type="ECO:0000259" key="2">
    <source>
        <dbReference type="Pfam" id="PF12770"/>
    </source>
</evidence>
<dbReference type="OrthoDB" id="446317at2"/>
<dbReference type="InterPro" id="IPR011990">
    <property type="entry name" value="TPR-like_helical_dom_sf"/>
</dbReference>
<dbReference type="Pfam" id="PF12770">
    <property type="entry name" value="CHAT"/>
    <property type="match status" value="1"/>
</dbReference>
<feature type="repeat" description="TPR" evidence="1">
    <location>
        <begin position="70"/>
        <end position="103"/>
    </location>
</feature>
<dbReference type="SMART" id="SM00028">
    <property type="entry name" value="TPR"/>
    <property type="match status" value="4"/>
</dbReference>
<evidence type="ECO:0000256" key="1">
    <source>
        <dbReference type="PROSITE-ProRule" id="PRU00339"/>
    </source>
</evidence>
<keyword evidence="4" id="KW-1185">Reference proteome</keyword>
<reference evidence="3 4" key="2">
    <citation type="submission" date="2018-03" db="EMBL/GenBank/DDBJ databases">
        <authorList>
            <person name="Keele B.F."/>
        </authorList>
    </citation>
    <scope>NUCLEOTIDE SEQUENCE [LARGE SCALE GENOMIC DNA]</scope>
    <source>
        <strain evidence="3 4">CCALA 016</strain>
    </source>
</reference>
<proteinExistence type="predicted"/>
<feature type="domain" description="CHAT" evidence="2">
    <location>
        <begin position="545"/>
        <end position="796"/>
    </location>
</feature>
<dbReference type="Proteomes" id="UP000239001">
    <property type="component" value="Unassembled WGS sequence"/>
</dbReference>
<dbReference type="Gene3D" id="1.25.40.10">
    <property type="entry name" value="Tetratricopeptide repeat domain"/>
    <property type="match status" value="2"/>
</dbReference>
<dbReference type="EMBL" id="PXOH01000017">
    <property type="protein sequence ID" value="PSF35787.1"/>
    <property type="molecule type" value="Genomic_DNA"/>
</dbReference>
<dbReference type="SUPFAM" id="SSF48452">
    <property type="entry name" value="TPR-like"/>
    <property type="match status" value="2"/>
</dbReference>
<dbReference type="InterPro" id="IPR024983">
    <property type="entry name" value="CHAT_dom"/>
</dbReference>
<protein>
    <recommendedName>
        <fullName evidence="2">CHAT domain-containing protein</fullName>
    </recommendedName>
</protein>
<dbReference type="RefSeq" id="WP_106457752.1">
    <property type="nucleotide sequence ID" value="NZ_PXOH01000017.1"/>
</dbReference>
<dbReference type="PANTHER" id="PTHR10098">
    <property type="entry name" value="RAPSYN-RELATED"/>
    <property type="match status" value="1"/>
</dbReference>
<name>A0A2T1LVN9_9CHRO</name>
<accession>A0A2T1LVN9</accession>
<dbReference type="InterPro" id="IPR019734">
    <property type="entry name" value="TPR_rpt"/>
</dbReference>
<reference evidence="3 4" key="1">
    <citation type="submission" date="2018-03" db="EMBL/GenBank/DDBJ databases">
        <title>The ancient ancestry and fast evolution of plastids.</title>
        <authorList>
            <person name="Moore K.R."/>
            <person name="Magnabosco C."/>
            <person name="Momper L."/>
            <person name="Gold D.A."/>
            <person name="Bosak T."/>
            <person name="Fournier G.P."/>
        </authorList>
    </citation>
    <scope>NUCLEOTIDE SEQUENCE [LARGE SCALE GENOMIC DNA]</scope>
    <source>
        <strain evidence="3 4">CCALA 016</strain>
    </source>
</reference>
<organism evidence="3 4">
    <name type="scientific">Aphanothece hegewaldii CCALA 016</name>
    <dbReference type="NCBI Taxonomy" id="2107694"/>
    <lineage>
        <taxon>Bacteria</taxon>
        <taxon>Bacillati</taxon>
        <taxon>Cyanobacteriota</taxon>
        <taxon>Cyanophyceae</taxon>
        <taxon>Oscillatoriophycideae</taxon>
        <taxon>Chroococcales</taxon>
        <taxon>Aphanothecaceae</taxon>
        <taxon>Aphanothece</taxon>
    </lineage>
</organism>
<gene>
    <name evidence="3" type="ORF">C7H19_15290</name>
</gene>
<evidence type="ECO:0000313" key="3">
    <source>
        <dbReference type="EMBL" id="PSF35787.1"/>
    </source>
</evidence>
<comment type="caution">
    <text evidence="3">The sequence shown here is derived from an EMBL/GenBank/DDBJ whole genome shotgun (WGS) entry which is preliminary data.</text>
</comment>
<dbReference type="PROSITE" id="PS50005">
    <property type="entry name" value="TPR"/>
    <property type="match status" value="1"/>
</dbReference>
<dbReference type="AlphaFoldDB" id="A0A2T1LVN9"/>
<sequence length="798" mass="90400">MSRKRQLLILIIISFLFDFFQSSLSVKAEENYQNKEQLAQTLYWQGNFPDAIRLWKSLFIDKSLTKQQQAEIHFYLGAAYRQMGQPSSSIHHLKQTLDLYEQLGDQRVSQIQVELANLLNEIGHAREAITMGREVLEISERTGNVQLAPLALNAIATGFLLQGELDDAISTYLQAQKLAPIQTEVLFKINNNLGTALRRRQRFLTHQASLAKSEGYDEESSRLTLLAEQDQQEATTLLINNVALMESFNASDLTAIKTYLNAYQISSNHQYLVQAENRLSAIPSSRSKAEILMTLAQEKDDPLPYLEQANTIAKTHNDSRTQSFALGRIGLYYERQQQYPLALNFSQKAQLMAQVGNDYDSLYRWQWQSGRLYQILGQSENAKAAYRGAIASLQKLRHEIATANLDFQLDIIEEVQPIYRELLSLLLKESDVSKRNSTEIKLNHQQIREILEIRNQLVLSGLQGFFGDACLELQQARPKTEEQLSSGTAKIHYLLLKEDSYQILELPDGSFRVFSLAISKADLEAKLMKWREMLLTSRIPKAYEPLSKELYNILLERLIPFLPPKTKRLVFVGDGLLRNVPLAALMDKDKFLIQKYAIAYSLGLPIAVKQNNSKNSVAFGLSLGTEYFPPLPFVPQEITSVSDLLQGRKFLDNKFTKKNFSEQMQEKYGIVHIATHAMFAGSAQETYFQVFDSLIFLGELENLLRKSEELQLLFLSACKTAAGNERSVLGLAGVGARVGANVVASLWSVRDESTSYLVADFYSSLEGETSQVESLRQAQLNLLDSHPKFWASFILITQ</sequence>
<keyword evidence="1" id="KW-0802">TPR repeat</keyword>